<reference evidence="6 7" key="1">
    <citation type="journal article" date="2024" name="G3 (Bethesda)">
        <title>Genome assembly of Hibiscus sabdariffa L. provides insights into metabolisms of medicinal natural products.</title>
        <authorList>
            <person name="Kim T."/>
        </authorList>
    </citation>
    <scope>NUCLEOTIDE SEQUENCE [LARGE SCALE GENOMIC DNA]</scope>
    <source>
        <strain evidence="6">TK-2024</strain>
        <tissue evidence="6">Old leaves</tissue>
    </source>
</reference>
<comment type="cofactor">
    <cofactor evidence="1">
        <name>Fe(2+)</name>
        <dbReference type="ChEBI" id="CHEBI:29033"/>
    </cofactor>
</comment>
<evidence type="ECO:0008006" key="8">
    <source>
        <dbReference type="Google" id="ProtNLM"/>
    </source>
</evidence>
<sequence length="673" mass="75444">MTSSGLPVLVHCSAKRPSISIPSSPKFDDFKGRLSSAFKPFLKEIQQLPMRMDVAVKDTSLKLVDAFVDSVFQIVDQPLIPSQSNFAPVDELKEAVQVTNMQGEIPDDFPEGVYIRNGPNPIFGALTSTSSMFGRTGSVWVEGEGMLHALYFCRGHDGSWTVVYKNRYVETETLKLEKHRSRHSFLPATEGDSPAVLSAYLLNLMRFGKANKQLNNTNVFEHGGKMYSVAENDKPQEINILTLQTLDDWDVNGAWNRPFSSHPKKAPGTGELVIVGVDVMKPFVVLGVISADGKKLLHQVDLKLNRCSLLHDVGVTPRYNVVMDLPITIDLKRLVRGGSLFKYESDGGSRIGVMPRYGDADSIQWFKVKPNCTYHLFNCFEDGDEVKSWPDHGQISSICHNCSVLLHTPLEPARILSSLTDIHWECSCFNLEQVVMWGCRALESIIPGPEKGENKFDWFSRKLRPIKSSEGSIDEESEDQLIFPRPYEWRLNRKTGDVKERNLAGTEFAMDFPFINEAFIGLQNKYGFSQVRDSVASSASGMAKYGGLAKLYFGEQSPESYLREEQGLIKVEYHMFEKNTFCSGSAFVPKDEGVDEDDGWVITFVHNEDTNTSQVLIIDAKSFTSKPVAKITLPFRVPYGFHGAFMQLVLAIWFLDSLQAMFPALSHVVVIEL</sequence>
<comment type="similarity">
    <text evidence="2">Belongs to the carotenoid oxygenase family.</text>
</comment>
<protein>
    <recommendedName>
        <fullName evidence="8">Carotenoid 9,10(9',10')-cleavage dioxygenase 1-like</fullName>
    </recommendedName>
</protein>
<comment type="caution">
    <text evidence="6">The sequence shown here is derived from an EMBL/GenBank/DDBJ whole genome shotgun (WGS) entry which is preliminary data.</text>
</comment>
<name>A0ABR2BQ42_9ROSI</name>
<dbReference type="InterPro" id="IPR004294">
    <property type="entry name" value="Carotenoid_Oase"/>
</dbReference>
<keyword evidence="3" id="KW-0479">Metal-binding</keyword>
<evidence type="ECO:0000313" key="7">
    <source>
        <dbReference type="Proteomes" id="UP001472677"/>
    </source>
</evidence>
<dbReference type="Proteomes" id="UP001472677">
    <property type="component" value="Unassembled WGS sequence"/>
</dbReference>
<keyword evidence="7" id="KW-1185">Reference proteome</keyword>
<dbReference type="PANTHER" id="PTHR10543:SF142">
    <property type="entry name" value="OS06G0162550 PROTEIN"/>
    <property type="match status" value="1"/>
</dbReference>
<evidence type="ECO:0000256" key="1">
    <source>
        <dbReference type="ARBA" id="ARBA00001954"/>
    </source>
</evidence>
<dbReference type="Pfam" id="PF03055">
    <property type="entry name" value="RPE65"/>
    <property type="match status" value="1"/>
</dbReference>
<evidence type="ECO:0000256" key="2">
    <source>
        <dbReference type="ARBA" id="ARBA00006787"/>
    </source>
</evidence>
<keyword evidence="4" id="KW-0560">Oxidoreductase</keyword>
<evidence type="ECO:0000313" key="6">
    <source>
        <dbReference type="EMBL" id="KAK8509271.1"/>
    </source>
</evidence>
<evidence type="ECO:0000256" key="4">
    <source>
        <dbReference type="ARBA" id="ARBA00022964"/>
    </source>
</evidence>
<evidence type="ECO:0000256" key="5">
    <source>
        <dbReference type="ARBA" id="ARBA00023004"/>
    </source>
</evidence>
<keyword evidence="5" id="KW-0408">Iron</keyword>
<evidence type="ECO:0000256" key="3">
    <source>
        <dbReference type="ARBA" id="ARBA00022723"/>
    </source>
</evidence>
<dbReference type="EMBL" id="JBBPBM010000093">
    <property type="protein sequence ID" value="KAK8509271.1"/>
    <property type="molecule type" value="Genomic_DNA"/>
</dbReference>
<dbReference type="PANTHER" id="PTHR10543">
    <property type="entry name" value="BETA-CAROTENE DIOXYGENASE"/>
    <property type="match status" value="1"/>
</dbReference>
<gene>
    <name evidence="6" type="ORF">V6N12_018353</name>
</gene>
<organism evidence="6 7">
    <name type="scientific">Hibiscus sabdariffa</name>
    <name type="common">roselle</name>
    <dbReference type="NCBI Taxonomy" id="183260"/>
    <lineage>
        <taxon>Eukaryota</taxon>
        <taxon>Viridiplantae</taxon>
        <taxon>Streptophyta</taxon>
        <taxon>Embryophyta</taxon>
        <taxon>Tracheophyta</taxon>
        <taxon>Spermatophyta</taxon>
        <taxon>Magnoliopsida</taxon>
        <taxon>eudicotyledons</taxon>
        <taxon>Gunneridae</taxon>
        <taxon>Pentapetalae</taxon>
        <taxon>rosids</taxon>
        <taxon>malvids</taxon>
        <taxon>Malvales</taxon>
        <taxon>Malvaceae</taxon>
        <taxon>Malvoideae</taxon>
        <taxon>Hibiscus</taxon>
    </lineage>
</organism>
<keyword evidence="4" id="KW-0223">Dioxygenase</keyword>
<accession>A0ABR2BQ42</accession>
<proteinExistence type="inferred from homology"/>